<evidence type="ECO:0000256" key="14">
    <source>
        <dbReference type="PIRNR" id="PIRNR000014"/>
    </source>
</evidence>
<evidence type="ECO:0000256" key="7">
    <source>
        <dbReference type="ARBA" id="ARBA00022617"/>
    </source>
</evidence>
<dbReference type="RefSeq" id="WP_311884511.1">
    <property type="nucleotide sequence ID" value="NZ_CP119391.1"/>
</dbReference>
<dbReference type="InterPro" id="IPR038266">
    <property type="entry name" value="NapC/NirT_cytc_sf"/>
</dbReference>
<evidence type="ECO:0000256" key="2">
    <source>
        <dbReference type="ARBA" id="ARBA00006417"/>
    </source>
</evidence>
<evidence type="ECO:0000256" key="10">
    <source>
        <dbReference type="ARBA" id="ARBA00022982"/>
    </source>
</evidence>
<evidence type="ECO:0000256" key="8">
    <source>
        <dbReference type="ARBA" id="ARBA00022692"/>
    </source>
</evidence>
<keyword evidence="7 14" id="KW-0349">Heme</keyword>
<proteinExistence type="inferred from homology"/>
<keyword evidence="4 14" id="KW-0813">Transport</keyword>
<keyword evidence="11 15" id="KW-1133">Transmembrane helix</keyword>
<evidence type="ECO:0000256" key="6">
    <source>
        <dbReference type="ARBA" id="ARBA00022519"/>
    </source>
</evidence>
<dbReference type="Pfam" id="PF03264">
    <property type="entry name" value="Cytochrom_NNT"/>
    <property type="match status" value="1"/>
</dbReference>
<protein>
    <recommendedName>
        <fullName evidence="14">Cytochrome c-type protein</fullName>
    </recommendedName>
</protein>
<gene>
    <name evidence="17" type="primary">torC</name>
    <name evidence="17" type="ORF">P1P91_03335</name>
</gene>
<keyword evidence="18" id="KW-1185">Reference proteome</keyword>
<comment type="subcellular location">
    <subcellularLocation>
        <location evidence="1">Cell inner membrane</location>
        <topology evidence="1">Single-pass type II membrane protein</topology>
    </subcellularLocation>
</comment>
<dbReference type="PANTHER" id="PTHR30333:SF1">
    <property type="entry name" value="CYTOCHROME C-TYPE PROTEIN NAPC"/>
    <property type="match status" value="1"/>
</dbReference>
<dbReference type="InterPro" id="IPR051174">
    <property type="entry name" value="Cytochrome_c-type_ET"/>
</dbReference>
<keyword evidence="5 14" id="KW-1003">Cell membrane</keyword>
<sequence>MKFIATLWNTLKRPPVHISLGVIILVSFIAGVIFWGGFNTAMEVTNTEKFCVSCHEMEDNVYQELQETIHWSNRTGVRAICSDCHVPHDWTAKIARKMQASKEVWGAIFGTIDTPEKFEEKRLELAQHEWARFKANGSKECRSCHDYDSMDWERMSDEARRFMKPAAERDQSCLDCHKGIAHHLPEDMNKGGNPMLAKLVNNAVSVDSGSDEAYYSAESVDLYRDAELDELAGQLTIASEVTVEETRGDSVRLNIPGWRKEKGFGRVLYEDFGQNIESAILDRDVAQDDALIDTGEQKVDELTGLPWARVNVELWAKKGAYVDRRDALWDTASQIYHDGCSVCHTEPDPGHFDANTWPAMFSGMVGFTNMDGPTQSLVLKYLQKHSSDYVQDAQAVDAENTTGVTDVAGE</sequence>
<evidence type="ECO:0000256" key="1">
    <source>
        <dbReference type="ARBA" id="ARBA00004249"/>
    </source>
</evidence>
<evidence type="ECO:0000313" key="17">
    <source>
        <dbReference type="EMBL" id="WNK20724.1"/>
    </source>
</evidence>
<evidence type="ECO:0000256" key="4">
    <source>
        <dbReference type="ARBA" id="ARBA00022448"/>
    </source>
</evidence>
<evidence type="ECO:0000256" key="15">
    <source>
        <dbReference type="SAM" id="Phobius"/>
    </source>
</evidence>
<feature type="transmembrane region" description="Helical" evidence="15">
    <location>
        <begin position="20"/>
        <end position="38"/>
    </location>
</feature>
<dbReference type="NCBIfam" id="TIGR02162">
    <property type="entry name" value="torC"/>
    <property type="match status" value="1"/>
</dbReference>
<evidence type="ECO:0000256" key="3">
    <source>
        <dbReference type="ARBA" id="ARBA00007395"/>
    </source>
</evidence>
<keyword evidence="6 14" id="KW-0997">Cell inner membrane</keyword>
<keyword evidence="10 14" id="KW-0249">Electron transport</keyword>
<evidence type="ECO:0000256" key="9">
    <source>
        <dbReference type="ARBA" id="ARBA00022723"/>
    </source>
</evidence>
<evidence type="ECO:0000256" key="11">
    <source>
        <dbReference type="ARBA" id="ARBA00022989"/>
    </source>
</evidence>
<keyword evidence="12 14" id="KW-0408">Iron</keyword>
<comment type="similarity">
    <text evidence="3">Belongs to the NapC/NirT/NrfH family.</text>
</comment>
<evidence type="ECO:0000256" key="5">
    <source>
        <dbReference type="ARBA" id="ARBA00022475"/>
    </source>
</evidence>
<keyword evidence="9 14" id="KW-0479">Metal-binding</keyword>
<name>A0ABY9Z0Q8_9GAMM</name>
<comment type="similarity">
    <text evidence="2 14">Belongs to the TorC/TorY family.</text>
</comment>
<evidence type="ECO:0000259" key="16">
    <source>
        <dbReference type="Pfam" id="PF03264"/>
    </source>
</evidence>
<keyword evidence="8 15" id="KW-0812">Transmembrane</keyword>
<evidence type="ECO:0000256" key="12">
    <source>
        <dbReference type="ARBA" id="ARBA00023004"/>
    </source>
</evidence>
<evidence type="ECO:0000313" key="18">
    <source>
        <dbReference type="Proteomes" id="UP001301869"/>
    </source>
</evidence>
<keyword evidence="13 14" id="KW-0472">Membrane</keyword>
<dbReference type="SUPFAM" id="SSF48695">
    <property type="entry name" value="Multiheme cytochromes"/>
    <property type="match status" value="1"/>
</dbReference>
<accession>A0ABY9Z0Q8</accession>
<dbReference type="EMBL" id="CP119391">
    <property type="protein sequence ID" value="WNK20724.1"/>
    <property type="molecule type" value="Genomic_DNA"/>
</dbReference>
<dbReference type="Proteomes" id="UP001301869">
    <property type="component" value="Chromosome"/>
</dbReference>
<dbReference type="Gene3D" id="1.10.3820.10">
    <property type="entry name" value="Di-heme elbow motif domain"/>
    <property type="match status" value="1"/>
</dbReference>
<dbReference type="InterPro" id="IPR036280">
    <property type="entry name" value="Multihaem_cyt_sf"/>
</dbReference>
<reference evidence="17 18" key="1">
    <citation type="submission" date="2023-03" db="EMBL/GenBank/DDBJ databases">
        <title>Halomonas sp. nov., isolated from Korean tranditional fermented seafood 'Jeotgal'.</title>
        <authorList>
            <person name="Kim B."/>
            <person name="Shin N.-R."/>
        </authorList>
    </citation>
    <scope>NUCLEOTIDE SEQUENCE [LARGE SCALE GENOMIC DNA]</scope>
    <source>
        <strain evidence="17 18">SG2L-4</strain>
    </source>
</reference>
<evidence type="ECO:0000256" key="13">
    <source>
        <dbReference type="ARBA" id="ARBA00023136"/>
    </source>
</evidence>
<dbReference type="PIRSF" id="PIRSF000014">
    <property type="entry name" value="4_hem_cytch_TorC"/>
    <property type="match status" value="1"/>
</dbReference>
<organism evidence="17 18">
    <name type="scientific">Halomonas piscis</name>
    <dbReference type="NCBI Taxonomy" id="3031727"/>
    <lineage>
        <taxon>Bacteria</taxon>
        <taxon>Pseudomonadati</taxon>
        <taxon>Pseudomonadota</taxon>
        <taxon>Gammaproteobacteria</taxon>
        <taxon>Oceanospirillales</taxon>
        <taxon>Halomonadaceae</taxon>
        <taxon>Halomonas</taxon>
    </lineage>
</organism>
<dbReference type="PANTHER" id="PTHR30333">
    <property type="entry name" value="CYTOCHROME C-TYPE PROTEIN"/>
    <property type="match status" value="1"/>
</dbReference>
<dbReference type="InterPro" id="IPR005126">
    <property type="entry name" value="NapC/NirT_cyt_c_N"/>
</dbReference>
<dbReference type="InterPro" id="IPR009154">
    <property type="entry name" value="Membr-bd_4haem_cyt_TorC"/>
</dbReference>
<feature type="domain" description="NapC/NirT cytochrome c N-terminal" evidence="16">
    <location>
        <begin position="16"/>
        <end position="186"/>
    </location>
</feature>